<proteinExistence type="predicted"/>
<dbReference type="Proteomes" id="UP001556367">
    <property type="component" value="Unassembled WGS sequence"/>
</dbReference>
<comment type="caution">
    <text evidence="2">The sequence shown here is derived from an EMBL/GenBank/DDBJ whole genome shotgun (WGS) entry which is preliminary data.</text>
</comment>
<dbReference type="CDD" id="cd11296">
    <property type="entry name" value="O-FucT_like"/>
    <property type="match status" value="1"/>
</dbReference>
<evidence type="ECO:0000313" key="3">
    <source>
        <dbReference type="Proteomes" id="UP001556367"/>
    </source>
</evidence>
<keyword evidence="1" id="KW-0812">Transmembrane</keyword>
<dbReference type="EMBL" id="JASNQZ010000006">
    <property type="protein sequence ID" value="KAL0956952.1"/>
    <property type="molecule type" value="Genomic_DNA"/>
</dbReference>
<reference evidence="3" key="1">
    <citation type="submission" date="2024-06" db="EMBL/GenBank/DDBJ databases">
        <title>Multi-omics analyses provide insights into the biosynthesis of the anticancer antibiotic pleurotin in Hohenbuehelia grisea.</title>
        <authorList>
            <person name="Weaver J.A."/>
            <person name="Alberti F."/>
        </authorList>
    </citation>
    <scope>NUCLEOTIDE SEQUENCE [LARGE SCALE GENOMIC DNA]</scope>
    <source>
        <strain evidence="3">T-177</strain>
    </source>
</reference>
<evidence type="ECO:0000256" key="1">
    <source>
        <dbReference type="SAM" id="Phobius"/>
    </source>
</evidence>
<keyword evidence="1" id="KW-0472">Membrane</keyword>
<keyword evidence="1" id="KW-1133">Transmembrane helix</keyword>
<accession>A0ABR3JMI2</accession>
<keyword evidence="3" id="KW-1185">Reference proteome</keyword>
<gene>
    <name evidence="2" type="ORF">HGRIS_003053</name>
</gene>
<dbReference type="Gene3D" id="3.40.50.11350">
    <property type="match status" value="1"/>
</dbReference>
<protein>
    <submittedName>
        <fullName evidence="2">Uncharacterized protein</fullName>
    </submittedName>
</protein>
<evidence type="ECO:0000313" key="2">
    <source>
        <dbReference type="EMBL" id="KAL0956952.1"/>
    </source>
</evidence>
<name>A0ABR3JMI2_9AGAR</name>
<organism evidence="2 3">
    <name type="scientific">Hohenbuehelia grisea</name>
    <dbReference type="NCBI Taxonomy" id="104357"/>
    <lineage>
        <taxon>Eukaryota</taxon>
        <taxon>Fungi</taxon>
        <taxon>Dikarya</taxon>
        <taxon>Basidiomycota</taxon>
        <taxon>Agaricomycotina</taxon>
        <taxon>Agaricomycetes</taxon>
        <taxon>Agaricomycetidae</taxon>
        <taxon>Agaricales</taxon>
        <taxon>Pleurotineae</taxon>
        <taxon>Pleurotaceae</taxon>
        <taxon>Hohenbuehelia</taxon>
    </lineage>
</organism>
<sequence>MPHRASDAEESLLSNYSPYMPNAYINTRRLHNNRRRILPVCLSLTALALTTLLVLSWSQQRPDQSIVASEPIETEDASKPPSVFIEPPKFDPLDPRVSLKGPPTPKFRDNLRPELQYITSWISAGWTNDVMTYANLIYLGLITDRIPVIPIFMPTHMDGALPTIPFSEVFDLPRLRQLLGKPVLEWREVKDRESNIVEDLGCWNIWEAVHMHEKHPRISVVAEHHLKLDLSYTKAPDYVKLIPGFEHDLHATFWSLATLAFPESRKANLVPPLESSVHHVSLPPDEQMLCYDYLYYVCAHKPHEWETDYSPAWRYVGQHMHWTKRLEDIAELAVRETLGVSDGAPTPPWITIHARHTDFQDLCYGVPIHECYASISTIARRVSEVKAELHRKGIAVEHVIMTSDEKDPAWWQEVAEQGWYRVNHQKITEAHGQWYTLFVDVVIQSSGKGFVGTDGSTMSLLAQRRVETWHNGVTAQFKWGTPAADDH</sequence>
<feature type="transmembrane region" description="Helical" evidence="1">
    <location>
        <begin position="37"/>
        <end position="57"/>
    </location>
</feature>